<organism evidence="2 3">
    <name type="scientific">Canariomyces notabilis</name>
    <dbReference type="NCBI Taxonomy" id="2074819"/>
    <lineage>
        <taxon>Eukaryota</taxon>
        <taxon>Fungi</taxon>
        <taxon>Dikarya</taxon>
        <taxon>Ascomycota</taxon>
        <taxon>Pezizomycotina</taxon>
        <taxon>Sordariomycetes</taxon>
        <taxon>Sordariomycetidae</taxon>
        <taxon>Sordariales</taxon>
        <taxon>Chaetomiaceae</taxon>
        <taxon>Canariomyces</taxon>
    </lineage>
</organism>
<sequence>MRGADKILLSLAALASAAPAHDPKPFSLFEYKTIWQAPPGVRAFYPRLTELKDGTLLVTTGTSGNRSLAGLSSFPVFESKDGGVSWKQVSNITDQVNGWGMTAQPAITEMTQDVGPYKKGTILASGNSWSFNETAEGVGTKIDLYASRDRARTWEFVSNVAVGGRPNTTNGADPIWEPYLMIYDNQLVCYYSDQRDPDHGQKLAHQTSKDLKTWGPVVDDAAYDLYIARPGMTVIAHIETINKWILVYELPIGNSSSYGSNYPVHYRIADSPLEFQSAEPLPIVINKEFAPNASPYVVWSPVGSKKCGTIVVSDADNSQVYTNQACGDVDKWEMHATPQPAAYSRALHIFKKHPDHLMILGGSTFDFDEGDDPNLSASVVSLTEVVKGKYDKKGCDSRR</sequence>
<dbReference type="InterPro" id="IPR036278">
    <property type="entry name" value="Sialidase_sf"/>
</dbReference>
<feature type="chain" id="PRO_5043039534" evidence="1">
    <location>
        <begin position="18"/>
        <end position="399"/>
    </location>
</feature>
<dbReference type="SUPFAM" id="SSF50939">
    <property type="entry name" value="Sialidases"/>
    <property type="match status" value="1"/>
</dbReference>
<feature type="signal peptide" evidence="1">
    <location>
        <begin position="1"/>
        <end position="17"/>
    </location>
</feature>
<evidence type="ECO:0000313" key="2">
    <source>
        <dbReference type="EMBL" id="KAK4113270.1"/>
    </source>
</evidence>
<name>A0AAN6YT16_9PEZI</name>
<protein>
    <submittedName>
        <fullName evidence="2">Glycoside hydrolase family 93 protein</fullName>
    </submittedName>
</protein>
<comment type="caution">
    <text evidence="2">The sequence shown here is derived from an EMBL/GenBank/DDBJ whole genome shotgun (WGS) entry which is preliminary data.</text>
</comment>
<dbReference type="RefSeq" id="XP_064670840.1">
    <property type="nucleotide sequence ID" value="XM_064811510.1"/>
</dbReference>
<evidence type="ECO:0000256" key="1">
    <source>
        <dbReference type="SAM" id="SignalP"/>
    </source>
</evidence>
<keyword evidence="2" id="KW-0378">Hydrolase</keyword>
<evidence type="ECO:0000313" key="3">
    <source>
        <dbReference type="Proteomes" id="UP001302812"/>
    </source>
</evidence>
<dbReference type="CDD" id="cd15482">
    <property type="entry name" value="Sialidase_non-viral"/>
    <property type="match status" value="1"/>
</dbReference>
<dbReference type="GO" id="GO:0016787">
    <property type="term" value="F:hydrolase activity"/>
    <property type="evidence" value="ECO:0007669"/>
    <property type="project" value="UniProtKB-KW"/>
</dbReference>
<keyword evidence="3" id="KW-1185">Reference proteome</keyword>
<reference evidence="2" key="1">
    <citation type="journal article" date="2023" name="Mol. Phylogenet. Evol.">
        <title>Genome-scale phylogeny and comparative genomics of the fungal order Sordariales.</title>
        <authorList>
            <person name="Hensen N."/>
            <person name="Bonometti L."/>
            <person name="Westerberg I."/>
            <person name="Brannstrom I.O."/>
            <person name="Guillou S."/>
            <person name="Cros-Aarteil S."/>
            <person name="Calhoun S."/>
            <person name="Haridas S."/>
            <person name="Kuo A."/>
            <person name="Mondo S."/>
            <person name="Pangilinan J."/>
            <person name="Riley R."/>
            <person name="LaButti K."/>
            <person name="Andreopoulos B."/>
            <person name="Lipzen A."/>
            <person name="Chen C."/>
            <person name="Yan M."/>
            <person name="Daum C."/>
            <person name="Ng V."/>
            <person name="Clum A."/>
            <person name="Steindorff A."/>
            <person name="Ohm R.A."/>
            <person name="Martin F."/>
            <person name="Silar P."/>
            <person name="Natvig D.O."/>
            <person name="Lalanne C."/>
            <person name="Gautier V."/>
            <person name="Ament-Velasquez S.L."/>
            <person name="Kruys A."/>
            <person name="Hutchinson M.I."/>
            <person name="Powell A.J."/>
            <person name="Barry K."/>
            <person name="Miller A.N."/>
            <person name="Grigoriev I.V."/>
            <person name="Debuchy R."/>
            <person name="Gladieux P."/>
            <person name="Hiltunen Thoren M."/>
            <person name="Johannesson H."/>
        </authorList>
    </citation>
    <scope>NUCLEOTIDE SEQUENCE</scope>
    <source>
        <strain evidence="2">CBS 508.74</strain>
    </source>
</reference>
<proteinExistence type="predicted"/>
<dbReference type="PANTHER" id="PTHR38792:SF1">
    <property type="entry name" value="BNR_ASP-BOX REPEAT PROTEIN"/>
    <property type="match status" value="1"/>
</dbReference>
<dbReference type="GeneID" id="89935635"/>
<accession>A0AAN6YT16</accession>
<gene>
    <name evidence="2" type="ORF">N656DRAFT_708509</name>
</gene>
<dbReference type="AlphaFoldDB" id="A0AAN6YT16"/>
<dbReference type="EMBL" id="MU853340">
    <property type="protein sequence ID" value="KAK4113270.1"/>
    <property type="molecule type" value="Genomic_DNA"/>
</dbReference>
<dbReference type="Gene3D" id="2.120.10.10">
    <property type="match status" value="1"/>
</dbReference>
<keyword evidence="1" id="KW-0732">Signal</keyword>
<dbReference type="Proteomes" id="UP001302812">
    <property type="component" value="Unassembled WGS sequence"/>
</dbReference>
<reference evidence="2" key="2">
    <citation type="submission" date="2023-05" db="EMBL/GenBank/DDBJ databases">
        <authorList>
            <consortium name="Lawrence Berkeley National Laboratory"/>
            <person name="Steindorff A."/>
            <person name="Hensen N."/>
            <person name="Bonometti L."/>
            <person name="Westerberg I."/>
            <person name="Brannstrom I.O."/>
            <person name="Guillou S."/>
            <person name="Cros-Aarteil S."/>
            <person name="Calhoun S."/>
            <person name="Haridas S."/>
            <person name="Kuo A."/>
            <person name="Mondo S."/>
            <person name="Pangilinan J."/>
            <person name="Riley R."/>
            <person name="Labutti K."/>
            <person name="Andreopoulos B."/>
            <person name="Lipzen A."/>
            <person name="Chen C."/>
            <person name="Yanf M."/>
            <person name="Daum C."/>
            <person name="Ng V."/>
            <person name="Clum A."/>
            <person name="Ohm R."/>
            <person name="Martin F."/>
            <person name="Silar P."/>
            <person name="Natvig D."/>
            <person name="Lalanne C."/>
            <person name="Gautier V."/>
            <person name="Ament-Velasquez S.L."/>
            <person name="Kruys A."/>
            <person name="Hutchinson M.I."/>
            <person name="Powell A.J."/>
            <person name="Barry K."/>
            <person name="Miller A.N."/>
            <person name="Grigoriev I.V."/>
            <person name="Debuchy R."/>
            <person name="Gladieux P."/>
            <person name="Thoren M.H."/>
            <person name="Johannesson H."/>
        </authorList>
    </citation>
    <scope>NUCLEOTIDE SEQUENCE</scope>
    <source>
        <strain evidence="2">CBS 508.74</strain>
    </source>
</reference>
<dbReference type="PANTHER" id="PTHR38792">
    <property type="entry name" value="BNR/ASP-BOX REPEAT DOMAIN PROTEIN (AFU_ORTHOLOGUE AFUA_7G06430)-RELATED"/>
    <property type="match status" value="1"/>
</dbReference>